<protein>
    <submittedName>
        <fullName evidence="2">Uncharacterized protein</fullName>
    </submittedName>
</protein>
<evidence type="ECO:0000313" key="3">
    <source>
        <dbReference type="Proteomes" id="UP000275749"/>
    </source>
</evidence>
<organism evidence="2 3">
    <name type="scientific">Luteococcus japonicus</name>
    <dbReference type="NCBI Taxonomy" id="33984"/>
    <lineage>
        <taxon>Bacteria</taxon>
        <taxon>Bacillati</taxon>
        <taxon>Actinomycetota</taxon>
        <taxon>Actinomycetes</taxon>
        <taxon>Propionibacteriales</taxon>
        <taxon>Propionibacteriaceae</taxon>
        <taxon>Luteococcus</taxon>
    </lineage>
</organism>
<evidence type="ECO:0000313" key="2">
    <source>
        <dbReference type="EMBL" id="ROR55081.1"/>
    </source>
</evidence>
<reference evidence="2 3" key="1">
    <citation type="submission" date="2018-11" db="EMBL/GenBank/DDBJ databases">
        <title>Sequencing the genomes of 1000 actinobacteria strains.</title>
        <authorList>
            <person name="Klenk H.-P."/>
        </authorList>
    </citation>
    <scope>NUCLEOTIDE SEQUENCE [LARGE SCALE GENOMIC DNA]</scope>
    <source>
        <strain evidence="2 3">DSM 10546</strain>
    </source>
</reference>
<dbReference type="AlphaFoldDB" id="A0A3N1ZW51"/>
<name>A0A3N1ZW51_9ACTN</name>
<dbReference type="Proteomes" id="UP000275749">
    <property type="component" value="Unassembled WGS sequence"/>
</dbReference>
<evidence type="ECO:0000256" key="1">
    <source>
        <dbReference type="SAM" id="MobiDB-lite"/>
    </source>
</evidence>
<gene>
    <name evidence="2" type="ORF">EDD41_2333</name>
</gene>
<accession>A0A3N1ZW51</accession>
<dbReference type="EMBL" id="RKHG01000001">
    <property type="protein sequence ID" value="ROR55081.1"/>
    <property type="molecule type" value="Genomic_DNA"/>
</dbReference>
<comment type="caution">
    <text evidence="2">The sequence shown here is derived from an EMBL/GenBank/DDBJ whole genome shotgun (WGS) entry which is preliminary data.</text>
</comment>
<dbReference type="RefSeq" id="WP_123575993.1">
    <property type="nucleotide sequence ID" value="NZ_RKHG01000001.1"/>
</dbReference>
<proteinExistence type="predicted"/>
<sequence>MINPFAPSRDSLVREQLPEWLRLGSQRAESSLQQAPWPPVKTATQREAAQAGWLTRAAPPTRHSASA</sequence>
<feature type="region of interest" description="Disordered" evidence="1">
    <location>
        <begin position="26"/>
        <end position="67"/>
    </location>
</feature>